<feature type="transmembrane region" description="Helical" evidence="6">
    <location>
        <begin position="263"/>
        <end position="282"/>
    </location>
</feature>
<evidence type="ECO:0000256" key="1">
    <source>
        <dbReference type="ARBA" id="ARBA00004651"/>
    </source>
</evidence>
<dbReference type="PANTHER" id="PTHR42920:SF5">
    <property type="entry name" value="EAMA DOMAIN-CONTAINING PROTEIN"/>
    <property type="match status" value="1"/>
</dbReference>
<evidence type="ECO:0000256" key="4">
    <source>
        <dbReference type="ARBA" id="ARBA00022989"/>
    </source>
</evidence>
<proteinExistence type="predicted"/>
<evidence type="ECO:0000256" key="7">
    <source>
        <dbReference type="SAM" id="SignalP"/>
    </source>
</evidence>
<dbReference type="EMBL" id="JAQMWT010000268">
    <property type="protein sequence ID" value="KAJ8606507.1"/>
    <property type="molecule type" value="Genomic_DNA"/>
</dbReference>
<dbReference type="EMBL" id="JAQMWT010000006">
    <property type="protein sequence ID" value="KAJ8614331.1"/>
    <property type="molecule type" value="Genomic_DNA"/>
</dbReference>
<accession>A0AAD7UHD9</accession>
<evidence type="ECO:0000259" key="8">
    <source>
        <dbReference type="Pfam" id="PF00892"/>
    </source>
</evidence>
<evidence type="ECO:0000313" key="9">
    <source>
        <dbReference type="EMBL" id="KAJ8606507.1"/>
    </source>
</evidence>
<reference evidence="9" key="1">
    <citation type="submission" date="2023-01" db="EMBL/GenBank/DDBJ databases">
        <title>Metagenome sequencing of chrysophaentin producing Chrysophaeum taylorii.</title>
        <authorList>
            <person name="Davison J."/>
            <person name="Bewley C."/>
        </authorList>
    </citation>
    <scope>NUCLEOTIDE SEQUENCE</scope>
    <source>
        <strain evidence="9">NIES-1699</strain>
    </source>
</reference>
<dbReference type="Pfam" id="PF00892">
    <property type="entry name" value="EamA"/>
    <property type="match status" value="1"/>
</dbReference>
<feature type="signal peptide" evidence="7">
    <location>
        <begin position="1"/>
        <end position="16"/>
    </location>
</feature>
<feature type="transmembrane region" description="Helical" evidence="6">
    <location>
        <begin position="112"/>
        <end position="130"/>
    </location>
</feature>
<dbReference type="InterPro" id="IPR037185">
    <property type="entry name" value="EmrE-like"/>
</dbReference>
<evidence type="ECO:0000313" key="10">
    <source>
        <dbReference type="EMBL" id="KAJ8614331.1"/>
    </source>
</evidence>
<keyword evidence="7" id="KW-0732">Signal</keyword>
<dbReference type="SUPFAM" id="SSF103481">
    <property type="entry name" value="Multidrug resistance efflux transporter EmrE"/>
    <property type="match status" value="1"/>
</dbReference>
<feature type="transmembrane region" description="Helical" evidence="6">
    <location>
        <begin position="193"/>
        <end position="213"/>
    </location>
</feature>
<comment type="caution">
    <text evidence="9">The sequence shown here is derived from an EMBL/GenBank/DDBJ whole genome shotgun (WGS) entry which is preliminary data.</text>
</comment>
<feature type="chain" id="PRO_5042442069" description="EamA domain-containing protein" evidence="7">
    <location>
        <begin position="17"/>
        <end position="349"/>
    </location>
</feature>
<name>A0AAD7UHD9_9STRA</name>
<feature type="transmembrane region" description="Helical" evidence="6">
    <location>
        <begin position="78"/>
        <end position="100"/>
    </location>
</feature>
<keyword evidence="3 6" id="KW-0812">Transmembrane</keyword>
<keyword evidence="11" id="KW-1185">Reference proteome</keyword>
<dbReference type="AlphaFoldDB" id="A0AAD7UHD9"/>
<gene>
    <name evidence="9" type="ORF">CTAYLR_005881</name>
    <name evidence="10" type="ORF">CTAYLR_005907</name>
</gene>
<evidence type="ECO:0000256" key="5">
    <source>
        <dbReference type="ARBA" id="ARBA00023136"/>
    </source>
</evidence>
<feature type="transmembrane region" description="Helical" evidence="6">
    <location>
        <begin position="302"/>
        <end position="328"/>
    </location>
</feature>
<feature type="domain" description="EamA" evidence="8">
    <location>
        <begin position="190"/>
        <end position="333"/>
    </location>
</feature>
<protein>
    <recommendedName>
        <fullName evidence="8">EamA domain-containing protein</fullName>
    </recommendedName>
</protein>
<dbReference type="Proteomes" id="UP001230188">
    <property type="component" value="Unassembled WGS sequence"/>
</dbReference>
<feature type="transmembrane region" description="Helical" evidence="6">
    <location>
        <begin position="219"/>
        <end position="242"/>
    </location>
</feature>
<dbReference type="InterPro" id="IPR000620">
    <property type="entry name" value="EamA_dom"/>
</dbReference>
<keyword evidence="2" id="KW-1003">Cell membrane</keyword>
<organism evidence="9 11">
    <name type="scientific">Chrysophaeum taylorii</name>
    <dbReference type="NCBI Taxonomy" id="2483200"/>
    <lineage>
        <taxon>Eukaryota</taxon>
        <taxon>Sar</taxon>
        <taxon>Stramenopiles</taxon>
        <taxon>Ochrophyta</taxon>
        <taxon>Pelagophyceae</taxon>
        <taxon>Pelagomonadales</taxon>
        <taxon>Pelagomonadaceae</taxon>
        <taxon>Chrysophaeum</taxon>
    </lineage>
</organism>
<evidence type="ECO:0000256" key="3">
    <source>
        <dbReference type="ARBA" id="ARBA00022692"/>
    </source>
</evidence>
<evidence type="ECO:0000256" key="6">
    <source>
        <dbReference type="SAM" id="Phobius"/>
    </source>
</evidence>
<evidence type="ECO:0000256" key="2">
    <source>
        <dbReference type="ARBA" id="ARBA00022475"/>
    </source>
</evidence>
<dbReference type="InterPro" id="IPR051258">
    <property type="entry name" value="Diverse_Substrate_Transporter"/>
</dbReference>
<dbReference type="PANTHER" id="PTHR42920">
    <property type="entry name" value="OS03G0707200 PROTEIN-RELATED"/>
    <property type="match status" value="1"/>
</dbReference>
<dbReference type="GO" id="GO:0005886">
    <property type="term" value="C:plasma membrane"/>
    <property type="evidence" value="ECO:0007669"/>
    <property type="project" value="UniProtKB-SubCell"/>
</dbReference>
<keyword evidence="4 6" id="KW-1133">Transmembrane helix</keyword>
<evidence type="ECO:0000313" key="11">
    <source>
        <dbReference type="Proteomes" id="UP001230188"/>
    </source>
</evidence>
<comment type="subcellular location">
    <subcellularLocation>
        <location evidence="1">Cell membrane</location>
        <topology evidence="1">Multi-pass membrane protein</topology>
    </subcellularLocation>
</comment>
<sequence>MFSLISLISLVVSVGGFVTPASKHARLRIARPLESSESVAKLPEEGPWKAAIVGITVCWGGNFAVIKHAMGALSDQSEAAAALLVATRFVVASIALLPFLVGARKEVLSTGFRIGLWCALGYAAQAYALHAGAMASTTAFECSLQSVVVAAWSIFAGSGGDCRRPLAAVALAVAGVGMLTLSPDVHLSGWGEVVALGQAVGFGASYVELGAVMDEEPDAALPLAAAQCVAIAAVSVVAAGFATDWHLLETPFWGEAIHSPSTLASIAWLSVVSTAFTIWLQAVAFKQVSPSDASIILTSEPLWAALFAFALLGETFTFTQALGGAAIFGACALNDGLLDDALPTKQGPS</sequence>
<keyword evidence="5 6" id="KW-0472">Membrane</keyword>